<name>A0A3B0QF59_9CHLA</name>
<sequence length="249" mass="28441">MHTLTPAIALQNLPLGKNHCVTTVFSPLGLLTFFAKQGQSIYCDFRETLIPLSLGIYSLDYSPPKMRKLISAEIKNTFSEIKSSLSLLQAAGKMAQGILESQWQEKPSQELFSLFLNFLYRLPESKNPEMFSATFLLKLLQYEGILDLSSVCTYCKKTIISPNFYRYKGLKFCLDHGPEGAVMIENEEEQILFALIHAKKFQDLLHLSDFHLEFSEKIIRIFESIIHKDKTKTLSESNRSPRATANFKD</sequence>
<dbReference type="HAMAP" id="MF_00201">
    <property type="entry name" value="RecO"/>
    <property type="match status" value="1"/>
</dbReference>
<dbReference type="GO" id="GO:0043590">
    <property type="term" value="C:bacterial nucleoid"/>
    <property type="evidence" value="ECO:0007669"/>
    <property type="project" value="TreeGrafter"/>
</dbReference>
<dbReference type="PANTHER" id="PTHR33991:SF1">
    <property type="entry name" value="DNA REPAIR PROTEIN RECO"/>
    <property type="match status" value="1"/>
</dbReference>
<evidence type="ECO:0000313" key="6">
    <source>
        <dbReference type="EMBL" id="SYX08644.1"/>
    </source>
</evidence>
<dbReference type="PANTHER" id="PTHR33991">
    <property type="entry name" value="DNA REPAIR PROTEIN RECO"/>
    <property type="match status" value="1"/>
</dbReference>
<gene>
    <name evidence="5" type="primary">recO</name>
    <name evidence="6" type="ORF">C834K_0164</name>
</gene>
<comment type="similarity">
    <text evidence="1 5">Belongs to the RecO family.</text>
</comment>
<accession>A0A3B0QF59</accession>
<dbReference type="InterPro" id="IPR003717">
    <property type="entry name" value="RecO"/>
</dbReference>
<protein>
    <recommendedName>
        <fullName evidence="2 5">DNA repair protein RecO</fullName>
    </recommendedName>
    <alternativeName>
        <fullName evidence="4 5">Recombination protein O</fullName>
    </alternativeName>
</protein>
<keyword evidence="3 5" id="KW-0233">DNA recombination</keyword>
<evidence type="ECO:0000256" key="5">
    <source>
        <dbReference type="HAMAP-Rule" id="MF_00201"/>
    </source>
</evidence>
<comment type="function">
    <text evidence="5">Involved in DNA repair and RecF pathway recombination.</text>
</comment>
<evidence type="ECO:0000313" key="7">
    <source>
        <dbReference type="Proteomes" id="UP000258476"/>
    </source>
</evidence>
<dbReference type="InterPro" id="IPR042242">
    <property type="entry name" value="RecO_C"/>
</dbReference>
<keyword evidence="5" id="KW-0234">DNA repair</keyword>
<dbReference type="InterPro" id="IPR037278">
    <property type="entry name" value="ARFGAP/RecO"/>
</dbReference>
<dbReference type="SUPFAM" id="SSF57863">
    <property type="entry name" value="ArfGap/RecO-like zinc finger"/>
    <property type="match status" value="1"/>
</dbReference>
<dbReference type="GO" id="GO:0006310">
    <property type="term" value="P:DNA recombination"/>
    <property type="evidence" value="ECO:0007669"/>
    <property type="project" value="UniProtKB-UniRule"/>
</dbReference>
<organism evidence="6 7">
    <name type="scientific">Chlamydia poikilotherma</name>
    <dbReference type="NCBI Taxonomy" id="1967783"/>
    <lineage>
        <taxon>Bacteria</taxon>
        <taxon>Pseudomonadati</taxon>
        <taxon>Chlamydiota</taxon>
        <taxon>Chlamydiia</taxon>
        <taxon>Chlamydiales</taxon>
        <taxon>Chlamydiaceae</taxon>
        <taxon>Chlamydia/Chlamydophila group</taxon>
        <taxon>Chlamydia</taxon>
    </lineage>
</organism>
<dbReference type="NCBIfam" id="TIGR00613">
    <property type="entry name" value="reco"/>
    <property type="match status" value="1"/>
</dbReference>
<evidence type="ECO:0000256" key="1">
    <source>
        <dbReference type="ARBA" id="ARBA00007452"/>
    </source>
</evidence>
<dbReference type="AlphaFoldDB" id="A0A3B0QF59"/>
<dbReference type="EMBL" id="LS992154">
    <property type="protein sequence ID" value="SYX08644.1"/>
    <property type="molecule type" value="Genomic_DNA"/>
</dbReference>
<dbReference type="Gene3D" id="1.20.1440.120">
    <property type="entry name" value="Recombination protein O, C-terminal domain"/>
    <property type="match status" value="1"/>
</dbReference>
<dbReference type="InterPro" id="IPR012340">
    <property type="entry name" value="NA-bd_OB-fold"/>
</dbReference>
<reference evidence="7" key="1">
    <citation type="submission" date="2017-11" db="EMBL/GenBank/DDBJ databases">
        <authorList>
            <person name="Seth-Smith MB H."/>
        </authorList>
    </citation>
    <scope>NUCLEOTIDE SEQUENCE [LARGE SCALE GENOMIC DNA]</scope>
</reference>
<evidence type="ECO:0000256" key="2">
    <source>
        <dbReference type="ARBA" id="ARBA00021310"/>
    </source>
</evidence>
<dbReference type="Proteomes" id="UP000258476">
    <property type="component" value="Chromosome"/>
</dbReference>
<dbReference type="OrthoDB" id="17601at2"/>
<keyword evidence="7" id="KW-1185">Reference proteome</keyword>
<dbReference type="SUPFAM" id="SSF50249">
    <property type="entry name" value="Nucleic acid-binding proteins"/>
    <property type="match status" value="1"/>
</dbReference>
<evidence type="ECO:0000256" key="3">
    <source>
        <dbReference type="ARBA" id="ARBA00023172"/>
    </source>
</evidence>
<dbReference type="Pfam" id="PF02565">
    <property type="entry name" value="RecO_C"/>
    <property type="match status" value="1"/>
</dbReference>
<dbReference type="RefSeq" id="WP_117273840.1">
    <property type="nucleotide sequence ID" value="NZ_LS992154.1"/>
</dbReference>
<keyword evidence="5" id="KW-0227">DNA damage</keyword>
<proteinExistence type="inferred from homology"/>
<evidence type="ECO:0000256" key="4">
    <source>
        <dbReference type="ARBA" id="ARBA00033409"/>
    </source>
</evidence>
<dbReference type="KEGG" id="chla:C834K_0164"/>
<dbReference type="GO" id="GO:0006302">
    <property type="term" value="P:double-strand break repair"/>
    <property type="evidence" value="ECO:0007669"/>
    <property type="project" value="TreeGrafter"/>
</dbReference>